<dbReference type="SUPFAM" id="SSF53850">
    <property type="entry name" value="Periplasmic binding protein-like II"/>
    <property type="match status" value="1"/>
</dbReference>
<dbReference type="Proteomes" id="UP001432011">
    <property type="component" value="Chromosome"/>
</dbReference>
<dbReference type="EMBL" id="CP108085">
    <property type="protein sequence ID" value="WUP76586.1"/>
    <property type="molecule type" value="Genomic_DNA"/>
</dbReference>
<protein>
    <submittedName>
        <fullName evidence="2">LysR substrate-binding domain-containing protein</fullName>
    </submittedName>
</protein>
<accession>A0ABZ1SV52</accession>
<proteinExistence type="predicted"/>
<name>A0ABZ1SV52_9ACTN</name>
<sequence>MSMGPRGDPQFGARPALPEPRIAHRIRDWNARLGFVAAGLGITTVPRIAVSGLPTGIAIVEVDAPAYSGRTALAVTRSDPSPGQRAVVAALRAAAESA</sequence>
<dbReference type="RefSeq" id="WP_168066696.1">
    <property type="nucleotide sequence ID" value="NZ_CP108085.1"/>
</dbReference>
<keyword evidence="3" id="KW-1185">Reference proteome</keyword>
<reference evidence="2" key="1">
    <citation type="submission" date="2022-10" db="EMBL/GenBank/DDBJ databases">
        <title>The complete genomes of actinobacterial strains from the NBC collection.</title>
        <authorList>
            <person name="Joergensen T.S."/>
            <person name="Alvarez Arevalo M."/>
            <person name="Sterndorff E.B."/>
            <person name="Faurdal D."/>
            <person name="Vuksanovic O."/>
            <person name="Mourched A.-S."/>
            <person name="Charusanti P."/>
            <person name="Shaw S."/>
            <person name="Blin K."/>
            <person name="Weber T."/>
        </authorList>
    </citation>
    <scope>NUCLEOTIDE SEQUENCE</scope>
    <source>
        <strain evidence="2">NBC_00254</strain>
    </source>
</reference>
<dbReference type="InterPro" id="IPR005119">
    <property type="entry name" value="LysR_subst-bd"/>
</dbReference>
<evidence type="ECO:0000313" key="3">
    <source>
        <dbReference type="Proteomes" id="UP001432011"/>
    </source>
</evidence>
<organism evidence="2 3">
    <name type="scientific">Microbispora hainanensis</name>
    <dbReference type="NCBI Taxonomy" id="568844"/>
    <lineage>
        <taxon>Bacteria</taxon>
        <taxon>Bacillati</taxon>
        <taxon>Actinomycetota</taxon>
        <taxon>Actinomycetes</taxon>
        <taxon>Streptosporangiales</taxon>
        <taxon>Streptosporangiaceae</taxon>
        <taxon>Microbispora</taxon>
    </lineage>
</organism>
<evidence type="ECO:0000313" key="2">
    <source>
        <dbReference type="EMBL" id="WUP76586.1"/>
    </source>
</evidence>
<feature type="domain" description="LysR substrate-binding" evidence="1">
    <location>
        <begin position="16"/>
        <end position="95"/>
    </location>
</feature>
<dbReference type="Pfam" id="PF03466">
    <property type="entry name" value="LysR_substrate"/>
    <property type="match status" value="1"/>
</dbReference>
<evidence type="ECO:0000259" key="1">
    <source>
        <dbReference type="Pfam" id="PF03466"/>
    </source>
</evidence>
<gene>
    <name evidence="2" type="ORF">OG913_06075</name>
</gene>
<dbReference type="Gene3D" id="3.40.190.10">
    <property type="entry name" value="Periplasmic binding protein-like II"/>
    <property type="match status" value="2"/>
</dbReference>